<evidence type="ECO:0000256" key="4">
    <source>
        <dbReference type="ARBA" id="ARBA00023163"/>
    </source>
</evidence>
<evidence type="ECO:0000259" key="8">
    <source>
        <dbReference type="PROSITE" id="PS51754"/>
    </source>
</evidence>
<feature type="domain" description="OVATE" evidence="8">
    <location>
        <begin position="293"/>
        <end position="352"/>
    </location>
</feature>
<dbReference type="PROSITE" id="PS51754">
    <property type="entry name" value="OVATE"/>
    <property type="match status" value="1"/>
</dbReference>
<keyword evidence="5 6" id="KW-0539">Nucleus</keyword>
<evidence type="ECO:0000256" key="3">
    <source>
        <dbReference type="ARBA" id="ARBA00023015"/>
    </source>
</evidence>
<proteinExistence type="predicted"/>
<dbReference type="AlphaFoldDB" id="A0A4S4DGD6"/>
<evidence type="ECO:0000256" key="5">
    <source>
        <dbReference type="ARBA" id="ARBA00023242"/>
    </source>
</evidence>
<feature type="compositionally biased region" description="Basic and acidic residues" evidence="7">
    <location>
        <begin position="65"/>
        <end position="81"/>
    </location>
</feature>
<evidence type="ECO:0000256" key="6">
    <source>
        <dbReference type="RuleBase" id="RU367028"/>
    </source>
</evidence>
<dbReference type="InterPro" id="IPR038933">
    <property type="entry name" value="Ovate"/>
</dbReference>
<dbReference type="GO" id="GO:0045892">
    <property type="term" value="P:negative regulation of DNA-templated transcription"/>
    <property type="evidence" value="ECO:0007669"/>
    <property type="project" value="UniProtKB-UniRule"/>
</dbReference>
<evidence type="ECO:0000256" key="7">
    <source>
        <dbReference type="SAM" id="MobiDB-lite"/>
    </source>
</evidence>
<dbReference type="PANTHER" id="PTHR33057:SF151">
    <property type="entry name" value="TRANSCRIPTION REPRESSOR OFP1"/>
    <property type="match status" value="1"/>
</dbReference>
<feature type="region of interest" description="Disordered" evidence="7">
    <location>
        <begin position="28"/>
        <end position="186"/>
    </location>
</feature>
<dbReference type="NCBIfam" id="TIGR01568">
    <property type="entry name" value="A_thal_3678"/>
    <property type="match status" value="1"/>
</dbReference>
<comment type="function">
    <text evidence="6">Transcriptional repressor that regulates multiple aspects of plant growth and development.</text>
</comment>
<name>A0A4S4DGD6_CAMSN</name>
<reference evidence="9 10" key="1">
    <citation type="journal article" date="2018" name="Proc. Natl. Acad. Sci. U.S.A.">
        <title>Draft genome sequence of Camellia sinensis var. sinensis provides insights into the evolution of the tea genome and tea quality.</title>
        <authorList>
            <person name="Wei C."/>
            <person name="Yang H."/>
            <person name="Wang S."/>
            <person name="Zhao J."/>
            <person name="Liu C."/>
            <person name="Gao L."/>
            <person name="Xia E."/>
            <person name="Lu Y."/>
            <person name="Tai Y."/>
            <person name="She G."/>
            <person name="Sun J."/>
            <person name="Cao H."/>
            <person name="Tong W."/>
            <person name="Gao Q."/>
            <person name="Li Y."/>
            <person name="Deng W."/>
            <person name="Jiang X."/>
            <person name="Wang W."/>
            <person name="Chen Q."/>
            <person name="Zhang S."/>
            <person name="Li H."/>
            <person name="Wu J."/>
            <person name="Wang P."/>
            <person name="Li P."/>
            <person name="Shi C."/>
            <person name="Zheng F."/>
            <person name="Jian J."/>
            <person name="Huang B."/>
            <person name="Shan D."/>
            <person name="Shi M."/>
            <person name="Fang C."/>
            <person name="Yue Y."/>
            <person name="Li F."/>
            <person name="Li D."/>
            <person name="Wei S."/>
            <person name="Han B."/>
            <person name="Jiang C."/>
            <person name="Yin Y."/>
            <person name="Xia T."/>
            <person name="Zhang Z."/>
            <person name="Bennetzen J.L."/>
            <person name="Zhao S."/>
            <person name="Wan X."/>
        </authorList>
    </citation>
    <scope>NUCLEOTIDE SEQUENCE [LARGE SCALE GENOMIC DNA]</scope>
    <source>
        <strain evidence="10">cv. Shuchazao</strain>
        <tissue evidence="9">Leaf</tissue>
    </source>
</reference>
<accession>A0A4S4DGD6</accession>
<gene>
    <name evidence="9" type="ORF">TEA_009002</name>
</gene>
<feature type="compositionally biased region" description="Basic residues" evidence="7">
    <location>
        <begin position="119"/>
        <end position="132"/>
    </location>
</feature>
<feature type="compositionally biased region" description="Low complexity" evidence="7">
    <location>
        <begin position="174"/>
        <end position="186"/>
    </location>
</feature>
<dbReference type="InterPro" id="IPR006458">
    <property type="entry name" value="Ovate_C"/>
</dbReference>
<evidence type="ECO:0000256" key="1">
    <source>
        <dbReference type="ARBA" id="ARBA00004123"/>
    </source>
</evidence>
<comment type="caution">
    <text evidence="9">The sequence shown here is derived from an EMBL/GenBank/DDBJ whole genome shotgun (WGS) entry which is preliminary data.</text>
</comment>
<dbReference type="Proteomes" id="UP000306102">
    <property type="component" value="Unassembled WGS sequence"/>
</dbReference>
<dbReference type="PANTHER" id="PTHR33057">
    <property type="entry name" value="TRANSCRIPTION REPRESSOR OFP7-RELATED"/>
    <property type="match status" value="1"/>
</dbReference>
<organism evidence="9 10">
    <name type="scientific">Camellia sinensis var. sinensis</name>
    <name type="common">China tea</name>
    <dbReference type="NCBI Taxonomy" id="542762"/>
    <lineage>
        <taxon>Eukaryota</taxon>
        <taxon>Viridiplantae</taxon>
        <taxon>Streptophyta</taxon>
        <taxon>Embryophyta</taxon>
        <taxon>Tracheophyta</taxon>
        <taxon>Spermatophyta</taxon>
        <taxon>Magnoliopsida</taxon>
        <taxon>eudicotyledons</taxon>
        <taxon>Gunneridae</taxon>
        <taxon>Pentapetalae</taxon>
        <taxon>asterids</taxon>
        <taxon>Ericales</taxon>
        <taxon>Theaceae</taxon>
        <taxon>Camellia</taxon>
    </lineage>
</organism>
<feature type="compositionally biased region" description="Polar residues" evidence="7">
    <location>
        <begin position="142"/>
        <end position="169"/>
    </location>
</feature>
<sequence length="359" mass="40361">MGNHKFRLSHMIPNGWFYKFKDIGSSRTRNSKNLHLSKNKKPPSISSSSSSSSPLSTTPTFPENHPNRVEPELETETEHPHPKSSQSHLISLQRKSHYFTRDLTPHHPNNTHFSDFPRKSSKQSRTRTRNRNRASSPKLNLVTGSVSASCSCRATVESGTKPDSTSEEYPNSPPDSDSSSDPDSLLPELVADSFDAMVSLSSSCRCKFGNDIDSLNTKFNQFDSIPNLQLPPIKTKNPETKTPIKTKTSIAMKQSRRVSASSPGLRLRTNTPRIASRKIQGGGRKSLSESFAVVKKSADPQRDFRESMVEMIKENNIRGSKDLEDLLACYLQLNSDEYHEVIIKVFKQIWFDLADIRLK</sequence>
<feature type="compositionally biased region" description="Basic residues" evidence="7">
    <location>
        <begin position="29"/>
        <end position="41"/>
    </location>
</feature>
<keyword evidence="10" id="KW-1185">Reference proteome</keyword>
<evidence type="ECO:0000313" key="10">
    <source>
        <dbReference type="Proteomes" id="UP000306102"/>
    </source>
</evidence>
<dbReference type="Pfam" id="PF13724">
    <property type="entry name" value="DNA_binding_2"/>
    <property type="match status" value="1"/>
</dbReference>
<dbReference type="GO" id="GO:0003677">
    <property type="term" value="F:DNA binding"/>
    <property type="evidence" value="ECO:0007669"/>
    <property type="project" value="InterPro"/>
</dbReference>
<feature type="compositionally biased region" description="Low complexity" evidence="7">
    <location>
        <begin position="42"/>
        <end position="60"/>
    </location>
</feature>
<protein>
    <recommendedName>
        <fullName evidence="6">Transcription repressor</fullName>
    </recommendedName>
    <alternativeName>
        <fullName evidence="6">Ovate family protein</fullName>
    </alternativeName>
</protein>
<dbReference type="EMBL" id="SDRB02011342">
    <property type="protein sequence ID" value="THG01765.1"/>
    <property type="molecule type" value="Genomic_DNA"/>
</dbReference>
<keyword evidence="4 6" id="KW-0804">Transcription</keyword>
<keyword evidence="2 6" id="KW-0678">Repressor</keyword>
<keyword evidence="3 6" id="KW-0805">Transcription regulation</keyword>
<dbReference type="InterPro" id="IPR025830">
    <property type="entry name" value="DNA_bnd_dom_ovate"/>
</dbReference>
<dbReference type="Pfam" id="PF04844">
    <property type="entry name" value="Ovate"/>
    <property type="match status" value="1"/>
</dbReference>
<comment type="subcellular location">
    <subcellularLocation>
        <location evidence="1 6">Nucleus</location>
    </subcellularLocation>
</comment>
<dbReference type="GO" id="GO:0005634">
    <property type="term" value="C:nucleus"/>
    <property type="evidence" value="ECO:0007669"/>
    <property type="project" value="UniProtKB-SubCell"/>
</dbReference>
<evidence type="ECO:0000313" key="9">
    <source>
        <dbReference type="EMBL" id="THG01765.1"/>
    </source>
</evidence>
<evidence type="ECO:0000256" key="2">
    <source>
        <dbReference type="ARBA" id="ARBA00022491"/>
    </source>
</evidence>